<feature type="transmembrane region" description="Helical" evidence="6">
    <location>
        <begin position="391"/>
        <end position="409"/>
    </location>
</feature>
<dbReference type="SUPFAM" id="SSF103473">
    <property type="entry name" value="MFS general substrate transporter"/>
    <property type="match status" value="1"/>
</dbReference>
<feature type="transmembrane region" description="Helical" evidence="6">
    <location>
        <begin position="30"/>
        <end position="47"/>
    </location>
</feature>
<organism evidence="8 9">
    <name type="scientific">Bartonella taylorii 8TBB</name>
    <dbReference type="NCBI Taxonomy" id="1094560"/>
    <lineage>
        <taxon>Bacteria</taxon>
        <taxon>Pseudomonadati</taxon>
        <taxon>Pseudomonadota</taxon>
        <taxon>Alphaproteobacteria</taxon>
        <taxon>Hyphomicrobiales</taxon>
        <taxon>Bartonellaceae</taxon>
        <taxon>Bartonella</taxon>
    </lineage>
</organism>
<dbReference type="PANTHER" id="PTHR23513">
    <property type="entry name" value="INTEGRAL MEMBRANE EFFLUX PROTEIN-RELATED"/>
    <property type="match status" value="1"/>
</dbReference>
<feature type="transmembrane region" description="Helical" evidence="6">
    <location>
        <begin position="187"/>
        <end position="206"/>
    </location>
</feature>
<comment type="caution">
    <text evidence="8">The sequence shown here is derived from an EMBL/GenBank/DDBJ whole genome shotgun (WGS) entry which is preliminary data.</text>
</comment>
<dbReference type="CDD" id="cd06173">
    <property type="entry name" value="MFS_MefA_like"/>
    <property type="match status" value="1"/>
</dbReference>
<feature type="transmembrane region" description="Helical" evidence="6">
    <location>
        <begin position="121"/>
        <end position="143"/>
    </location>
</feature>
<evidence type="ECO:0000256" key="2">
    <source>
        <dbReference type="ARBA" id="ARBA00022475"/>
    </source>
</evidence>
<feature type="transmembrane region" description="Helical" evidence="6">
    <location>
        <begin position="97"/>
        <end position="115"/>
    </location>
</feature>
<feature type="transmembrane region" description="Helical" evidence="6">
    <location>
        <begin position="303"/>
        <end position="325"/>
    </location>
</feature>
<evidence type="ECO:0000256" key="5">
    <source>
        <dbReference type="ARBA" id="ARBA00023136"/>
    </source>
</evidence>
<dbReference type="AlphaFoldDB" id="A0A9P2RYZ6"/>
<feature type="transmembrane region" description="Helical" evidence="6">
    <location>
        <begin position="237"/>
        <end position="260"/>
    </location>
</feature>
<evidence type="ECO:0000256" key="3">
    <source>
        <dbReference type="ARBA" id="ARBA00022692"/>
    </source>
</evidence>
<gene>
    <name evidence="8" type="ORF">ME9_01559</name>
</gene>
<dbReference type="InterPro" id="IPR011701">
    <property type="entry name" value="MFS"/>
</dbReference>
<dbReference type="PANTHER" id="PTHR23513:SF6">
    <property type="entry name" value="MAJOR FACILITATOR SUPERFAMILY ASSOCIATED DOMAIN-CONTAINING PROTEIN"/>
    <property type="match status" value="1"/>
</dbReference>
<dbReference type="Pfam" id="PF07690">
    <property type="entry name" value="MFS_1"/>
    <property type="match status" value="1"/>
</dbReference>
<comment type="subcellular location">
    <subcellularLocation>
        <location evidence="1">Cell membrane</location>
        <topology evidence="1">Multi-pass membrane protein</topology>
    </subcellularLocation>
</comment>
<keyword evidence="9" id="KW-1185">Reference proteome</keyword>
<dbReference type="InterPro" id="IPR036259">
    <property type="entry name" value="MFS_trans_sf"/>
</dbReference>
<dbReference type="InterPro" id="IPR020846">
    <property type="entry name" value="MFS_dom"/>
</dbReference>
<evidence type="ECO:0000256" key="6">
    <source>
        <dbReference type="SAM" id="Phobius"/>
    </source>
</evidence>
<proteinExistence type="predicted"/>
<dbReference type="PROSITE" id="PS50850">
    <property type="entry name" value="MFS"/>
    <property type="match status" value="1"/>
</dbReference>
<dbReference type="Proteomes" id="UP000002648">
    <property type="component" value="Unassembled WGS sequence"/>
</dbReference>
<name>A0A9P2RYZ6_BARTA</name>
<reference evidence="8 9" key="1">
    <citation type="submission" date="2012-03" db="EMBL/GenBank/DDBJ databases">
        <title>The Genome Sequence of Bartonella taylorii 8TBB.</title>
        <authorList>
            <consortium name="The Broad Institute Genome Sequencing Platform"/>
            <consortium name="The Broad Institute Genome Sequencing Center for Infectious Disease"/>
            <person name="Feldgarden M."/>
            <person name="Kirby J."/>
            <person name="Kosoy M."/>
            <person name="Birtles R."/>
            <person name="Probert W.S."/>
            <person name="Chiaraviglio L."/>
            <person name="Young S.K."/>
            <person name="Zeng Q."/>
            <person name="Gargeya S."/>
            <person name="Fitzgerald M."/>
            <person name="Haas B."/>
            <person name="Abouelleil A."/>
            <person name="Alvarado L."/>
            <person name="Arachchi H.M."/>
            <person name="Berlin A."/>
            <person name="Chapman S.B."/>
            <person name="Gearin G."/>
            <person name="Goldberg J."/>
            <person name="Griggs A."/>
            <person name="Gujja S."/>
            <person name="Hansen M."/>
            <person name="Heiman D."/>
            <person name="Howarth C."/>
            <person name="Larimer J."/>
            <person name="Lui A."/>
            <person name="MacDonald P.J.P."/>
            <person name="McCowen C."/>
            <person name="Montmayeur A."/>
            <person name="Murphy C."/>
            <person name="Neiman D."/>
            <person name="Pearson M."/>
            <person name="Priest M."/>
            <person name="Roberts A."/>
            <person name="Saif S."/>
            <person name="Shea T."/>
            <person name="Sisk P."/>
            <person name="Stolte C."/>
            <person name="Sykes S."/>
            <person name="Wortman J."/>
            <person name="Nusbaum C."/>
            <person name="Birren B."/>
        </authorList>
    </citation>
    <scope>NUCLEOTIDE SEQUENCE [LARGE SCALE GENOMIC DNA]</scope>
    <source>
        <strain evidence="8 9">8TBB</strain>
    </source>
</reference>
<dbReference type="GO" id="GO:0005886">
    <property type="term" value="C:plasma membrane"/>
    <property type="evidence" value="ECO:0007669"/>
    <property type="project" value="UniProtKB-SubCell"/>
</dbReference>
<evidence type="ECO:0000313" key="8">
    <source>
        <dbReference type="EMBL" id="EJF92351.1"/>
    </source>
</evidence>
<accession>A0A9P2RYZ6</accession>
<feature type="transmembrane region" description="Helical" evidence="6">
    <location>
        <begin position="331"/>
        <end position="350"/>
    </location>
</feature>
<dbReference type="Gene3D" id="1.20.1250.20">
    <property type="entry name" value="MFS general substrate transporter like domains"/>
    <property type="match status" value="2"/>
</dbReference>
<evidence type="ECO:0000313" key="9">
    <source>
        <dbReference type="Proteomes" id="UP000002648"/>
    </source>
</evidence>
<keyword evidence="5 6" id="KW-0472">Membrane</keyword>
<protein>
    <recommendedName>
        <fullName evidence="7">Major facilitator superfamily (MFS) profile domain-containing protein</fullName>
    </recommendedName>
</protein>
<evidence type="ECO:0000256" key="1">
    <source>
        <dbReference type="ARBA" id="ARBA00004651"/>
    </source>
</evidence>
<evidence type="ECO:0000256" key="4">
    <source>
        <dbReference type="ARBA" id="ARBA00022989"/>
    </source>
</evidence>
<dbReference type="EMBL" id="AIMD01000053">
    <property type="protein sequence ID" value="EJF92351.1"/>
    <property type="molecule type" value="Genomic_DNA"/>
</dbReference>
<feature type="transmembrane region" description="Helical" evidence="6">
    <location>
        <begin position="163"/>
        <end position="181"/>
    </location>
</feature>
<feature type="domain" description="Major facilitator superfamily (MFS) profile" evidence="7">
    <location>
        <begin position="236"/>
        <end position="424"/>
    </location>
</feature>
<evidence type="ECO:0000259" key="7">
    <source>
        <dbReference type="PROSITE" id="PS50850"/>
    </source>
</evidence>
<keyword evidence="2" id="KW-1003">Cell membrane</keyword>
<keyword evidence="3 6" id="KW-0812">Transmembrane</keyword>
<dbReference type="GO" id="GO:0022857">
    <property type="term" value="F:transmembrane transporter activity"/>
    <property type="evidence" value="ECO:0007669"/>
    <property type="project" value="InterPro"/>
</dbReference>
<keyword evidence="4 6" id="KW-1133">Transmembrane helix</keyword>
<feature type="transmembrane region" description="Helical" evidence="6">
    <location>
        <begin position="362"/>
        <end position="385"/>
    </location>
</feature>
<feature type="transmembrane region" description="Helical" evidence="6">
    <location>
        <begin position="272"/>
        <end position="291"/>
    </location>
</feature>
<feature type="transmembrane region" description="Helical" evidence="6">
    <location>
        <begin position="67"/>
        <end position="85"/>
    </location>
</feature>
<sequence length="424" mass="45849">MIYIQHSAEGNFKSRKSLGILGGVVTKKESMIFTQMGLFLVLGFSSFADETAQVTFALHLAESTASISMLLFAGLMGAICAGPIAPRLLHRFQPARTVPIVLLLEVLFIATAAIANQFWVYIALSFALGCAGSLFWSAILVSVPEFATNDQQLDRINRIIQTVRNLGYIAGPLLGGVLYGISNGQKGLFVLSIMVLCATFITLFCFKSLKIHTQMTNTAKQSKKGLDLTGLLRKKNVVYALAPLIITIVLTSALNVLSIVRIRTDLNLSAETYGIITSMISLGLVVGPLCFSSLFHRFGNAAGASLAAAIIGFSIFCFSLTQLVWLMMLSFFILGAANGVQNALMASFMMKAIQKEHRNNQMPAYIFIIQTSVCLGFIGAGFVHVHHTQSTLFIIGIATMIAGILGFILNSAVQKKEQRESNNG</sequence>